<dbReference type="EMBL" id="JH711574">
    <property type="protein sequence ID" value="EIW85672.1"/>
    <property type="molecule type" value="Genomic_DNA"/>
</dbReference>
<dbReference type="AlphaFoldDB" id="A0A5M3N2Q5"/>
<proteinExistence type="predicted"/>
<feature type="domain" description="C2H2-type" evidence="2">
    <location>
        <begin position="77"/>
        <end position="100"/>
    </location>
</feature>
<dbReference type="RefSeq" id="XP_007765087.1">
    <property type="nucleotide sequence ID" value="XM_007766897.1"/>
</dbReference>
<dbReference type="GeneID" id="19204788"/>
<reference evidence="4" key="1">
    <citation type="journal article" date="2012" name="Science">
        <title>The Paleozoic origin of enzymatic lignin decomposition reconstructed from 31 fungal genomes.</title>
        <authorList>
            <person name="Floudas D."/>
            <person name="Binder M."/>
            <person name="Riley R."/>
            <person name="Barry K."/>
            <person name="Blanchette R.A."/>
            <person name="Henrissat B."/>
            <person name="Martinez A.T."/>
            <person name="Otillar R."/>
            <person name="Spatafora J.W."/>
            <person name="Yadav J.S."/>
            <person name="Aerts A."/>
            <person name="Benoit I."/>
            <person name="Boyd A."/>
            <person name="Carlson A."/>
            <person name="Copeland A."/>
            <person name="Coutinho P.M."/>
            <person name="de Vries R.P."/>
            <person name="Ferreira P."/>
            <person name="Findley K."/>
            <person name="Foster B."/>
            <person name="Gaskell J."/>
            <person name="Glotzer D."/>
            <person name="Gorecki P."/>
            <person name="Heitman J."/>
            <person name="Hesse C."/>
            <person name="Hori C."/>
            <person name="Igarashi K."/>
            <person name="Jurgens J.A."/>
            <person name="Kallen N."/>
            <person name="Kersten P."/>
            <person name="Kohler A."/>
            <person name="Kuees U."/>
            <person name="Kumar T.K.A."/>
            <person name="Kuo A."/>
            <person name="LaButti K."/>
            <person name="Larrondo L.F."/>
            <person name="Lindquist E."/>
            <person name="Ling A."/>
            <person name="Lombard V."/>
            <person name="Lucas S."/>
            <person name="Lundell T."/>
            <person name="Martin R."/>
            <person name="McLaughlin D.J."/>
            <person name="Morgenstern I."/>
            <person name="Morin E."/>
            <person name="Murat C."/>
            <person name="Nagy L.G."/>
            <person name="Nolan M."/>
            <person name="Ohm R.A."/>
            <person name="Patyshakuliyeva A."/>
            <person name="Rokas A."/>
            <person name="Ruiz-Duenas F.J."/>
            <person name="Sabat G."/>
            <person name="Salamov A."/>
            <person name="Samejima M."/>
            <person name="Schmutz J."/>
            <person name="Slot J.C."/>
            <person name="St John F."/>
            <person name="Stenlid J."/>
            <person name="Sun H."/>
            <person name="Sun S."/>
            <person name="Syed K."/>
            <person name="Tsang A."/>
            <person name="Wiebenga A."/>
            <person name="Young D."/>
            <person name="Pisabarro A."/>
            <person name="Eastwood D.C."/>
            <person name="Martin F."/>
            <person name="Cullen D."/>
            <person name="Grigoriev I.V."/>
            <person name="Hibbett D.S."/>
        </authorList>
    </citation>
    <scope>NUCLEOTIDE SEQUENCE [LARGE SCALE GENOMIC DNA]</scope>
    <source>
        <strain evidence="4">RWD-64-598 SS2</strain>
    </source>
</reference>
<feature type="domain" description="C2H2-type" evidence="2">
    <location>
        <begin position="109"/>
        <end position="133"/>
    </location>
</feature>
<dbReference type="InterPro" id="IPR013087">
    <property type="entry name" value="Znf_C2H2_type"/>
</dbReference>
<dbReference type="KEGG" id="cput:CONPUDRAFT_162824"/>
<dbReference type="OrthoDB" id="3267079at2759"/>
<feature type="compositionally biased region" description="Basic residues" evidence="1">
    <location>
        <begin position="30"/>
        <end position="39"/>
    </location>
</feature>
<feature type="region of interest" description="Disordered" evidence="1">
    <location>
        <begin position="179"/>
        <end position="224"/>
    </location>
</feature>
<protein>
    <recommendedName>
        <fullName evidence="2">C2H2-type domain-containing protein</fullName>
    </recommendedName>
</protein>
<dbReference type="Proteomes" id="UP000053558">
    <property type="component" value="Unassembled WGS sequence"/>
</dbReference>
<dbReference type="InterPro" id="IPR036236">
    <property type="entry name" value="Znf_C2H2_sf"/>
</dbReference>
<keyword evidence="4" id="KW-1185">Reference proteome</keyword>
<feature type="region of interest" description="Disordered" evidence="1">
    <location>
        <begin position="301"/>
        <end position="333"/>
    </location>
</feature>
<comment type="caution">
    <text evidence="3">The sequence shown here is derived from an EMBL/GenBank/DDBJ whole genome shotgun (WGS) entry which is preliminary data.</text>
</comment>
<feature type="domain" description="C2H2-type" evidence="2">
    <location>
        <begin position="139"/>
        <end position="164"/>
    </location>
</feature>
<feature type="compositionally biased region" description="Low complexity" evidence="1">
    <location>
        <begin position="210"/>
        <end position="224"/>
    </location>
</feature>
<feature type="region of interest" description="Disordered" evidence="1">
    <location>
        <begin position="244"/>
        <end position="273"/>
    </location>
</feature>
<feature type="compositionally biased region" description="Polar residues" evidence="1">
    <location>
        <begin position="1"/>
        <end position="20"/>
    </location>
</feature>
<evidence type="ECO:0000313" key="3">
    <source>
        <dbReference type="EMBL" id="EIW85672.1"/>
    </source>
</evidence>
<feature type="region of interest" description="Disordered" evidence="1">
    <location>
        <begin position="1"/>
        <end position="66"/>
    </location>
</feature>
<gene>
    <name evidence="3" type="ORF">CONPUDRAFT_162824</name>
</gene>
<name>A0A5M3N2Q5_CONPW</name>
<dbReference type="Gene3D" id="3.30.160.60">
    <property type="entry name" value="Classic Zinc Finger"/>
    <property type="match status" value="1"/>
</dbReference>
<sequence>MVSTRSSTKAMNTRSSTRSGRITKEAPKTKTVRKAKATPKAKAVPMGKAPSKAKAPPNGKTLLKNKTDSTRKNAKVFFCTECVDRGFTRKSDLQRHAIGHRPDAEKFKQYCTKPGCSYGTMQKGNLKNHMVMHTQSAFRWCLIGDCDFSCTDPSSANRHRKRIHLMSAKQFREYCKTHSIDASPRPTRPGSVHAPTEATSERTDSGYGLGSPSAASSSAPNGNSEVNLDDLIAFSEEHSEAGPVDISYYAPDSPLTPAASPSPHLAQPGIAPPSPEDHITRVVIDDNIPQETESTAYTEAYQRESSTFEAEGSSSLPDRSESVHSFSSATSTHVGCGTFDPSTILPMPENYQPPSPTSLYGGRLSSSLEYYPLCMRTNTLHGDHSSQIDASSYGHDAQQGFHYSSEMHLASSMDGDQEFDIEMDGPAPDFDFEVPAPVSTATPRGVSIFGGRLWADWFAPESSS</sequence>
<dbReference type="SUPFAM" id="SSF57667">
    <property type="entry name" value="beta-beta-alpha zinc fingers"/>
    <property type="match status" value="1"/>
</dbReference>
<evidence type="ECO:0000313" key="4">
    <source>
        <dbReference type="Proteomes" id="UP000053558"/>
    </source>
</evidence>
<organism evidence="3 4">
    <name type="scientific">Coniophora puteana (strain RWD-64-598)</name>
    <name type="common">Brown rot fungus</name>
    <dbReference type="NCBI Taxonomy" id="741705"/>
    <lineage>
        <taxon>Eukaryota</taxon>
        <taxon>Fungi</taxon>
        <taxon>Dikarya</taxon>
        <taxon>Basidiomycota</taxon>
        <taxon>Agaricomycotina</taxon>
        <taxon>Agaricomycetes</taxon>
        <taxon>Agaricomycetidae</taxon>
        <taxon>Boletales</taxon>
        <taxon>Coniophorineae</taxon>
        <taxon>Coniophoraceae</taxon>
        <taxon>Coniophora</taxon>
    </lineage>
</organism>
<evidence type="ECO:0000259" key="2">
    <source>
        <dbReference type="SMART" id="SM00355"/>
    </source>
</evidence>
<accession>A0A5M3N2Q5</accession>
<dbReference type="SMART" id="SM00355">
    <property type="entry name" value="ZnF_C2H2"/>
    <property type="match status" value="3"/>
</dbReference>
<evidence type="ECO:0000256" key="1">
    <source>
        <dbReference type="SAM" id="MobiDB-lite"/>
    </source>
</evidence>